<accession>A0A1M4W0V0</accession>
<dbReference type="InterPro" id="IPR016161">
    <property type="entry name" value="Ald_DH/histidinol_DH"/>
</dbReference>
<sequence length="478" mass="51294">MLVNINGKEIGEGLKKLEITNPVDGSVIDTVPDIPEEYISEAVTAARQGLKEWGGLSQANRNEIIYKYIQLYEEQRHEIARLLTLETGKTLGEAEDEITVCTRVTRGYCEMAAHLYGNCLPGGSTLGNQEKDIVFTRREPLGVMAIILPFNYPVDLYSHKVMSALVAGNAVIIKPPSYNPLAVIRMVQLLYEAGVPKCAAQVVTGKGSVAGDCLCRNPGLDAISMTGSTEVGRDIYQKAAANLTRVFLELGGNDAFIVMDDADVDLAVEEAVGSRMGNAGQICCASKRFLIHQAVKQEFVEKLVKRLKKVKIGDPLDAENSVGCLISESAAAQVEEQVALCVSQGAKCILGGKRLGGAFFEPTVLDEVTGAMDVARDMEVFGPVFPIITVTSEEEAIALANQSCYGLSGAVFSRNTGRAVSIASRLETAGNVINGGSAYRTPDLAFGGYKKSGIGREGISRTLEELTQEKNYILKGVL</sequence>
<feature type="active site" evidence="7">
    <location>
        <position position="249"/>
    </location>
</feature>
<evidence type="ECO:0000256" key="4">
    <source>
        <dbReference type="ARBA" id="ARBA00054572"/>
    </source>
</evidence>
<evidence type="ECO:0000256" key="1">
    <source>
        <dbReference type="ARBA" id="ARBA00009986"/>
    </source>
</evidence>
<dbReference type="OrthoDB" id="9762913at2"/>
<evidence type="ECO:0000256" key="8">
    <source>
        <dbReference type="RuleBase" id="RU003345"/>
    </source>
</evidence>
<dbReference type="GO" id="GO:0016620">
    <property type="term" value="F:oxidoreductase activity, acting on the aldehyde or oxo group of donors, NAD or NADP as acceptor"/>
    <property type="evidence" value="ECO:0007669"/>
    <property type="project" value="InterPro"/>
</dbReference>
<dbReference type="PANTHER" id="PTHR43353">
    <property type="entry name" value="SUCCINATE-SEMIALDEHYDE DEHYDROGENASE, MITOCHONDRIAL"/>
    <property type="match status" value="1"/>
</dbReference>
<dbReference type="FunFam" id="3.40.605.10:FF:000007">
    <property type="entry name" value="NAD/NADP-dependent betaine aldehyde dehydrogenase"/>
    <property type="match status" value="1"/>
</dbReference>
<evidence type="ECO:0000256" key="7">
    <source>
        <dbReference type="PROSITE-ProRule" id="PRU10007"/>
    </source>
</evidence>
<evidence type="ECO:0000256" key="2">
    <source>
        <dbReference type="ARBA" id="ARBA00023002"/>
    </source>
</evidence>
<dbReference type="RefSeq" id="WP_072850354.1">
    <property type="nucleotide sequence ID" value="NZ_FQVI01000005.1"/>
</dbReference>
<dbReference type="PROSITE" id="PS00687">
    <property type="entry name" value="ALDEHYDE_DEHYDR_GLU"/>
    <property type="match status" value="1"/>
</dbReference>
<comment type="similarity">
    <text evidence="1 8">Belongs to the aldehyde dehydrogenase family.</text>
</comment>
<dbReference type="InterPro" id="IPR015590">
    <property type="entry name" value="Aldehyde_DH_dom"/>
</dbReference>
<dbReference type="InterPro" id="IPR050740">
    <property type="entry name" value="Aldehyde_DH_Superfamily"/>
</dbReference>
<dbReference type="InterPro" id="IPR016162">
    <property type="entry name" value="Ald_DH_N"/>
</dbReference>
<evidence type="ECO:0000256" key="6">
    <source>
        <dbReference type="ARBA" id="ARBA00067277"/>
    </source>
</evidence>
<dbReference type="EC" id="1.2.1.97" evidence="5"/>
<dbReference type="InterPro" id="IPR016163">
    <property type="entry name" value="Ald_DH_C"/>
</dbReference>
<feature type="domain" description="Aldehyde dehydrogenase" evidence="9">
    <location>
        <begin position="15"/>
        <end position="471"/>
    </location>
</feature>
<reference evidence="10 11" key="1">
    <citation type="submission" date="2016-11" db="EMBL/GenBank/DDBJ databases">
        <authorList>
            <person name="Jaros S."/>
            <person name="Januszkiewicz K."/>
            <person name="Wedrychowicz H."/>
        </authorList>
    </citation>
    <scope>NUCLEOTIDE SEQUENCE [LARGE SCALE GENOMIC DNA]</scope>
    <source>
        <strain evidence="10 11">DSM 17459</strain>
    </source>
</reference>
<comment type="function">
    <text evidence="4">Part of the sulfo-TAL (or sulfo-SFT) pathway, a D-sulfoquinovose degradation pathway that produces sulfolactate (SL). Catalyzes the oxidation of 3-sulfolactaldehyde (SLA) to sulfolactate (SL).</text>
</comment>
<dbReference type="FunFam" id="3.40.309.10:FF:000009">
    <property type="entry name" value="Aldehyde dehydrogenase A"/>
    <property type="match status" value="1"/>
</dbReference>
<organism evidence="10 11">
    <name type="scientific">Lactonifactor longoviformis DSM 17459</name>
    <dbReference type="NCBI Taxonomy" id="1122155"/>
    <lineage>
        <taxon>Bacteria</taxon>
        <taxon>Bacillati</taxon>
        <taxon>Bacillota</taxon>
        <taxon>Clostridia</taxon>
        <taxon>Eubacteriales</taxon>
        <taxon>Clostridiaceae</taxon>
        <taxon>Lactonifactor</taxon>
    </lineage>
</organism>
<comment type="catalytic activity">
    <reaction evidence="3">
        <text>(2S)-3-sulfolactaldehyde + NAD(+) + H2O = (2S)-3-sulfolactate + NADH + 2 H(+)</text>
        <dbReference type="Rhea" id="RHEA:47932"/>
        <dbReference type="ChEBI" id="CHEBI:15377"/>
        <dbReference type="ChEBI" id="CHEBI:15378"/>
        <dbReference type="ChEBI" id="CHEBI:57540"/>
        <dbReference type="ChEBI" id="CHEBI:57945"/>
        <dbReference type="ChEBI" id="CHEBI:61289"/>
        <dbReference type="ChEBI" id="CHEBI:90109"/>
        <dbReference type="EC" id="1.2.1.97"/>
    </reaction>
    <physiologicalReaction direction="left-to-right" evidence="3">
        <dbReference type="Rhea" id="RHEA:47933"/>
    </physiologicalReaction>
</comment>
<dbReference type="InterPro" id="IPR029510">
    <property type="entry name" value="Ald_DH_CS_GLU"/>
</dbReference>
<keyword evidence="2 8" id="KW-0560">Oxidoreductase</keyword>
<proteinExistence type="inferred from homology"/>
<protein>
    <recommendedName>
        <fullName evidence="6">3-sulfolactaldehyde dehydrogenase</fullName>
        <ecNumber evidence="5">1.2.1.97</ecNumber>
    </recommendedName>
</protein>
<evidence type="ECO:0000259" key="9">
    <source>
        <dbReference type="Pfam" id="PF00171"/>
    </source>
</evidence>
<evidence type="ECO:0000313" key="11">
    <source>
        <dbReference type="Proteomes" id="UP000184245"/>
    </source>
</evidence>
<dbReference type="PANTHER" id="PTHR43353:SF5">
    <property type="entry name" value="SUCCINATE-SEMIALDEHYDE DEHYDROGENASE, MITOCHONDRIAL"/>
    <property type="match status" value="1"/>
</dbReference>
<dbReference type="Gene3D" id="3.40.605.10">
    <property type="entry name" value="Aldehyde Dehydrogenase, Chain A, domain 1"/>
    <property type="match status" value="1"/>
</dbReference>
<dbReference type="SUPFAM" id="SSF53720">
    <property type="entry name" value="ALDH-like"/>
    <property type="match status" value="1"/>
</dbReference>
<dbReference type="STRING" id="1122155.SAMN02745158_01430"/>
<evidence type="ECO:0000256" key="5">
    <source>
        <dbReference type="ARBA" id="ARBA00066984"/>
    </source>
</evidence>
<name>A0A1M4W0V0_9CLOT</name>
<dbReference type="EMBL" id="FQVI01000005">
    <property type="protein sequence ID" value="SHE74849.1"/>
    <property type="molecule type" value="Genomic_DNA"/>
</dbReference>
<keyword evidence="11" id="KW-1185">Reference proteome</keyword>
<evidence type="ECO:0000313" key="10">
    <source>
        <dbReference type="EMBL" id="SHE74849.1"/>
    </source>
</evidence>
<dbReference type="Pfam" id="PF00171">
    <property type="entry name" value="Aldedh"/>
    <property type="match status" value="1"/>
</dbReference>
<gene>
    <name evidence="10" type="ORF">SAMN02745158_01430</name>
</gene>
<dbReference type="Proteomes" id="UP000184245">
    <property type="component" value="Unassembled WGS sequence"/>
</dbReference>
<evidence type="ECO:0000256" key="3">
    <source>
        <dbReference type="ARBA" id="ARBA00050326"/>
    </source>
</evidence>
<dbReference type="AlphaFoldDB" id="A0A1M4W0V0"/>
<dbReference type="Gene3D" id="3.40.309.10">
    <property type="entry name" value="Aldehyde Dehydrogenase, Chain A, domain 2"/>
    <property type="match status" value="1"/>
</dbReference>